<evidence type="ECO:0000256" key="1">
    <source>
        <dbReference type="SAM" id="MobiDB-lite"/>
    </source>
</evidence>
<dbReference type="AlphaFoldDB" id="A0A672KQK3"/>
<protein>
    <submittedName>
        <fullName evidence="2">Uncharacterized protein</fullName>
    </submittedName>
</protein>
<evidence type="ECO:0000313" key="2">
    <source>
        <dbReference type="Ensembl" id="ENSSGRP00000012039.1"/>
    </source>
</evidence>
<dbReference type="Proteomes" id="UP000472262">
    <property type="component" value="Unassembled WGS sequence"/>
</dbReference>
<accession>A0A672KQK3</accession>
<dbReference type="Ensembl" id="ENSSGRT00000013050.1">
    <property type="protein sequence ID" value="ENSSGRP00000012039.1"/>
    <property type="gene ID" value="ENSSGRG00000007791.1"/>
</dbReference>
<feature type="region of interest" description="Disordered" evidence="1">
    <location>
        <begin position="107"/>
        <end position="130"/>
    </location>
</feature>
<evidence type="ECO:0000313" key="3">
    <source>
        <dbReference type="Proteomes" id="UP000472262"/>
    </source>
</evidence>
<dbReference type="InParanoid" id="A0A672KQK3"/>
<organism evidence="2 3">
    <name type="scientific">Sinocyclocheilus grahami</name>
    <name type="common">Dianchi golden-line fish</name>
    <name type="synonym">Barbus grahami</name>
    <dbReference type="NCBI Taxonomy" id="75366"/>
    <lineage>
        <taxon>Eukaryota</taxon>
        <taxon>Metazoa</taxon>
        <taxon>Chordata</taxon>
        <taxon>Craniata</taxon>
        <taxon>Vertebrata</taxon>
        <taxon>Euteleostomi</taxon>
        <taxon>Actinopterygii</taxon>
        <taxon>Neopterygii</taxon>
        <taxon>Teleostei</taxon>
        <taxon>Ostariophysi</taxon>
        <taxon>Cypriniformes</taxon>
        <taxon>Cyprinidae</taxon>
        <taxon>Cyprininae</taxon>
        <taxon>Sinocyclocheilus</taxon>
    </lineage>
</organism>
<reference evidence="2" key="1">
    <citation type="submission" date="2025-08" db="UniProtKB">
        <authorList>
            <consortium name="Ensembl"/>
        </authorList>
    </citation>
    <scope>IDENTIFICATION</scope>
</reference>
<proteinExistence type="predicted"/>
<reference evidence="2" key="2">
    <citation type="submission" date="2025-09" db="UniProtKB">
        <authorList>
            <consortium name="Ensembl"/>
        </authorList>
    </citation>
    <scope>IDENTIFICATION</scope>
</reference>
<keyword evidence="3" id="KW-1185">Reference proteome</keyword>
<sequence length="130" mass="14422">MRLWNGGHDGTRLWNSGHDGTRLWSGGHDGTRLWSGGHDGMRLWSGGPDGTRLWSGGHDGTGLWNGMDKRCCCRYYRYGLDNWSSDHQSGRCIALLSTKLHSLPSAHRLSLSTPPEKNSKGFYSPPSLPQ</sequence>
<name>A0A672KQK3_SINGR</name>